<dbReference type="EMBL" id="JAUNZN010000003">
    <property type="protein sequence ID" value="KAK4824267.1"/>
    <property type="molecule type" value="Genomic_DNA"/>
</dbReference>
<gene>
    <name evidence="1" type="ORF">QYF61_012827</name>
</gene>
<sequence>MLQRLKSIYCTYNHSAECTLGKAADATKLGGVAGTPERCAAIQRDLNSLEKRADRHLTKFNTGKCKVLPLGRDNPRHQDRLGADRRESSFAEKDLGALVDSRLTMSQPCALVAKAADSLLGCIRRSVASRWREVILPLYSALVRPHLECCVLFWAPQYKRGMDILERVQPRAFQPQPLCDSVILLNTIAIPG</sequence>
<dbReference type="Proteomes" id="UP001333110">
    <property type="component" value="Unassembled WGS sequence"/>
</dbReference>
<dbReference type="AlphaFoldDB" id="A0AAN7S0U9"/>
<dbReference type="PANTHER" id="PTHR33332">
    <property type="entry name" value="REVERSE TRANSCRIPTASE DOMAIN-CONTAINING PROTEIN"/>
    <property type="match status" value="1"/>
</dbReference>
<reference evidence="1 2" key="1">
    <citation type="journal article" date="2023" name="J. Hered.">
        <title>Chromosome-level genome of the wood stork (Mycteria americana) provides insight into avian chromosome evolution.</title>
        <authorList>
            <person name="Flamio R. Jr."/>
            <person name="Ramstad K.M."/>
        </authorList>
    </citation>
    <scope>NUCLEOTIDE SEQUENCE [LARGE SCALE GENOMIC DNA]</scope>
    <source>
        <strain evidence="1">JAX WOST 10</strain>
    </source>
</reference>
<comment type="caution">
    <text evidence="1">The sequence shown here is derived from an EMBL/GenBank/DDBJ whole genome shotgun (WGS) entry which is preliminary data.</text>
</comment>
<name>A0AAN7S0U9_MYCAM</name>
<accession>A0AAN7S0U9</accession>
<evidence type="ECO:0008006" key="3">
    <source>
        <dbReference type="Google" id="ProtNLM"/>
    </source>
</evidence>
<evidence type="ECO:0000313" key="1">
    <source>
        <dbReference type="EMBL" id="KAK4824267.1"/>
    </source>
</evidence>
<proteinExistence type="predicted"/>
<organism evidence="1 2">
    <name type="scientific">Mycteria americana</name>
    <name type="common">Wood stork</name>
    <dbReference type="NCBI Taxonomy" id="33587"/>
    <lineage>
        <taxon>Eukaryota</taxon>
        <taxon>Metazoa</taxon>
        <taxon>Chordata</taxon>
        <taxon>Craniata</taxon>
        <taxon>Vertebrata</taxon>
        <taxon>Euteleostomi</taxon>
        <taxon>Archelosauria</taxon>
        <taxon>Archosauria</taxon>
        <taxon>Dinosauria</taxon>
        <taxon>Saurischia</taxon>
        <taxon>Theropoda</taxon>
        <taxon>Coelurosauria</taxon>
        <taxon>Aves</taxon>
        <taxon>Neognathae</taxon>
        <taxon>Neoaves</taxon>
        <taxon>Aequornithes</taxon>
        <taxon>Ciconiiformes</taxon>
        <taxon>Ciconiidae</taxon>
        <taxon>Mycteria</taxon>
    </lineage>
</organism>
<evidence type="ECO:0000313" key="2">
    <source>
        <dbReference type="Proteomes" id="UP001333110"/>
    </source>
</evidence>
<protein>
    <recommendedName>
        <fullName evidence="3">Reverse transcriptase</fullName>
    </recommendedName>
</protein>
<keyword evidence="2" id="KW-1185">Reference proteome</keyword>